<gene>
    <name evidence="3" type="ORF">IB285_12110</name>
</gene>
<dbReference type="Proteomes" id="UP000635384">
    <property type="component" value="Unassembled WGS sequence"/>
</dbReference>
<feature type="signal peptide" evidence="2">
    <location>
        <begin position="1"/>
        <end position="35"/>
    </location>
</feature>
<comment type="caution">
    <text evidence="3">The sequence shown here is derived from an EMBL/GenBank/DDBJ whole genome shotgun (WGS) entry which is preliminary data.</text>
</comment>
<evidence type="ECO:0000256" key="1">
    <source>
        <dbReference type="SAM" id="MobiDB-lite"/>
    </source>
</evidence>
<accession>A0ABR8KXP4</accession>
<name>A0ABR8KXP4_9SPHN</name>
<keyword evidence="4" id="KW-1185">Reference proteome</keyword>
<evidence type="ECO:0000313" key="3">
    <source>
        <dbReference type="EMBL" id="MBD2842997.1"/>
    </source>
</evidence>
<dbReference type="EMBL" id="JACXLC010000001">
    <property type="protein sequence ID" value="MBD2842997.1"/>
    <property type="molecule type" value="Genomic_DNA"/>
</dbReference>
<dbReference type="RefSeq" id="WP_190788408.1">
    <property type="nucleotide sequence ID" value="NZ_JACXLC010000001.1"/>
</dbReference>
<reference evidence="3 4" key="1">
    <citation type="submission" date="2020-09" db="EMBL/GenBank/DDBJ databases">
        <authorList>
            <person name="Yoon J.-W."/>
        </authorList>
    </citation>
    <scope>NUCLEOTIDE SEQUENCE [LARGE SCALE GENOMIC DNA]</scope>
    <source>
        <strain evidence="3 4">KMU-140</strain>
    </source>
</reference>
<keyword evidence="2" id="KW-0732">Signal</keyword>
<protein>
    <submittedName>
        <fullName evidence="3">Uncharacterized protein</fullName>
    </submittedName>
</protein>
<proteinExistence type="predicted"/>
<feature type="region of interest" description="Disordered" evidence="1">
    <location>
        <begin position="65"/>
        <end position="86"/>
    </location>
</feature>
<evidence type="ECO:0000256" key="2">
    <source>
        <dbReference type="SAM" id="SignalP"/>
    </source>
</evidence>
<organism evidence="3 4">
    <name type="scientific">Erythrobacter rubeus</name>
    <dbReference type="NCBI Taxonomy" id="2760803"/>
    <lineage>
        <taxon>Bacteria</taxon>
        <taxon>Pseudomonadati</taxon>
        <taxon>Pseudomonadota</taxon>
        <taxon>Alphaproteobacteria</taxon>
        <taxon>Sphingomonadales</taxon>
        <taxon>Erythrobacteraceae</taxon>
        <taxon>Erythrobacter/Porphyrobacter group</taxon>
        <taxon>Erythrobacter</taxon>
    </lineage>
</organism>
<evidence type="ECO:0000313" key="4">
    <source>
        <dbReference type="Proteomes" id="UP000635384"/>
    </source>
</evidence>
<feature type="chain" id="PRO_5047485873" evidence="2">
    <location>
        <begin position="36"/>
        <end position="102"/>
    </location>
</feature>
<sequence length="102" mass="10615">MNNKGLAKMIKTFCLTFIVSAGVAFSASYSTEAFATSFDPVPFCLENADFFGGFEECLAEVTFDDVDDPGSPGDPPPSTSPGGKLPINFCSGRLDCEGLGGA</sequence>